<dbReference type="Proteomes" id="UP000024635">
    <property type="component" value="Unassembled WGS sequence"/>
</dbReference>
<dbReference type="OrthoDB" id="5898381at2759"/>
<evidence type="ECO:0000313" key="2">
    <source>
        <dbReference type="Proteomes" id="UP000024635"/>
    </source>
</evidence>
<gene>
    <name evidence="1" type="primary">Acey_s0003.g1673</name>
    <name evidence="1" type="ORF">Y032_0003g1673</name>
</gene>
<name>A0A016W015_9BILA</name>
<comment type="caution">
    <text evidence="1">The sequence shown here is derived from an EMBL/GenBank/DDBJ whole genome shotgun (WGS) entry which is preliminary data.</text>
</comment>
<protein>
    <submittedName>
        <fullName evidence="1">Uncharacterized protein</fullName>
    </submittedName>
</protein>
<evidence type="ECO:0000313" key="1">
    <source>
        <dbReference type="EMBL" id="EYC32587.1"/>
    </source>
</evidence>
<organism evidence="1 2">
    <name type="scientific">Ancylostoma ceylanicum</name>
    <dbReference type="NCBI Taxonomy" id="53326"/>
    <lineage>
        <taxon>Eukaryota</taxon>
        <taxon>Metazoa</taxon>
        <taxon>Ecdysozoa</taxon>
        <taxon>Nematoda</taxon>
        <taxon>Chromadorea</taxon>
        <taxon>Rhabditida</taxon>
        <taxon>Rhabditina</taxon>
        <taxon>Rhabditomorpha</taxon>
        <taxon>Strongyloidea</taxon>
        <taxon>Ancylostomatidae</taxon>
        <taxon>Ancylostomatinae</taxon>
        <taxon>Ancylostoma</taxon>
    </lineage>
</organism>
<keyword evidence="2" id="KW-1185">Reference proteome</keyword>
<accession>A0A016W015</accession>
<dbReference type="EMBL" id="JARK01001339">
    <property type="protein sequence ID" value="EYC32587.1"/>
    <property type="molecule type" value="Genomic_DNA"/>
</dbReference>
<reference evidence="2" key="1">
    <citation type="journal article" date="2015" name="Nat. Genet.">
        <title>The genome and transcriptome of the zoonotic hookworm Ancylostoma ceylanicum identify infection-specific gene families.</title>
        <authorList>
            <person name="Schwarz E.M."/>
            <person name="Hu Y."/>
            <person name="Antoshechkin I."/>
            <person name="Miller M.M."/>
            <person name="Sternberg P.W."/>
            <person name="Aroian R.V."/>
        </authorList>
    </citation>
    <scope>NUCLEOTIDE SEQUENCE</scope>
    <source>
        <strain evidence="2">HY135</strain>
    </source>
</reference>
<sequence length="199" mass="23070">MVRFDRTGFWVSDDVRRSRRTPRRDRAASVCSLNSGQAIKSDASNDIGGHISAVFIMFYMSGPCVGYGPEPDVCNRGDEQSELNYTQVTRTIFAQQCEKKVGRWVPYRCDLETEAREHFNAVERVNPTYHGFTCKGFDEELMKPNWDYEAQLNVFRLARHAFFNWTNSRHGDMVWGVQEFGCHYHRNETTGRVVCVFCK</sequence>
<dbReference type="InterPro" id="IPR035109">
    <property type="entry name" value="ASPR"/>
</dbReference>
<dbReference type="Pfam" id="PF17641">
    <property type="entry name" value="ASPRs"/>
    <property type="match status" value="1"/>
</dbReference>
<dbReference type="AlphaFoldDB" id="A0A016W015"/>
<proteinExistence type="predicted"/>